<reference evidence="2 3" key="1">
    <citation type="submission" date="2014-12" db="EMBL/GenBank/DDBJ databases">
        <title>Draft genome sequence of Paenibacillus kamchatkensis strain B-2647.</title>
        <authorList>
            <person name="Karlyshev A.V."/>
            <person name="Kudryashova E.B."/>
        </authorList>
    </citation>
    <scope>NUCLEOTIDE SEQUENCE [LARGE SCALE GENOMIC DNA]</scope>
    <source>
        <strain evidence="2 3">VKM B-2647</strain>
    </source>
</reference>
<feature type="transmembrane region" description="Helical" evidence="1">
    <location>
        <begin position="122"/>
        <end position="144"/>
    </location>
</feature>
<accession>A0ABR5AF23</accession>
<protein>
    <submittedName>
        <fullName evidence="2">Uncharacterized protein</fullName>
    </submittedName>
</protein>
<comment type="caution">
    <text evidence="2">The sequence shown here is derived from an EMBL/GenBank/DDBJ whole genome shotgun (WGS) entry which is preliminary data.</text>
</comment>
<keyword evidence="1" id="KW-1133">Transmembrane helix</keyword>
<dbReference type="Proteomes" id="UP000031967">
    <property type="component" value="Unassembled WGS sequence"/>
</dbReference>
<keyword evidence="1" id="KW-0812">Transmembrane</keyword>
<evidence type="ECO:0000313" key="2">
    <source>
        <dbReference type="EMBL" id="KIL39660.1"/>
    </source>
</evidence>
<organism evidence="2 3">
    <name type="scientific">Gordoniibacillus kamchatkensis</name>
    <dbReference type="NCBI Taxonomy" id="1590651"/>
    <lineage>
        <taxon>Bacteria</taxon>
        <taxon>Bacillati</taxon>
        <taxon>Bacillota</taxon>
        <taxon>Bacilli</taxon>
        <taxon>Bacillales</taxon>
        <taxon>Paenibacillaceae</taxon>
        <taxon>Gordoniibacillus</taxon>
    </lineage>
</organism>
<dbReference type="EMBL" id="JXAK01000033">
    <property type="protein sequence ID" value="KIL39660.1"/>
    <property type="molecule type" value="Genomic_DNA"/>
</dbReference>
<proteinExistence type="predicted"/>
<keyword evidence="3" id="KW-1185">Reference proteome</keyword>
<name>A0ABR5AF23_9BACL</name>
<gene>
    <name evidence="2" type="ORF">SD70_18640</name>
</gene>
<feature type="transmembrane region" description="Helical" evidence="1">
    <location>
        <begin position="30"/>
        <end position="47"/>
    </location>
</feature>
<evidence type="ECO:0000313" key="3">
    <source>
        <dbReference type="Proteomes" id="UP000031967"/>
    </source>
</evidence>
<sequence>MAILIGTVVTWMAVTFFSIIPKKIPPFETIFLFCVNTIFELSIFSILHLNLKFIVVEPGIGNGIADLMLRLIELPLLLVASSNILLYSNKVKWCWVALIILFTLLVQQTLEWMDIITFQRWNIMYTGIYMCVNVAFSSMMTWVITSLDKKETA</sequence>
<feature type="transmembrane region" description="Helical" evidence="1">
    <location>
        <begin position="93"/>
        <end position="110"/>
    </location>
</feature>
<evidence type="ECO:0000256" key="1">
    <source>
        <dbReference type="SAM" id="Phobius"/>
    </source>
</evidence>
<dbReference type="RefSeq" id="WP_041049029.1">
    <property type="nucleotide sequence ID" value="NZ_JXAK01000033.1"/>
</dbReference>
<keyword evidence="1" id="KW-0472">Membrane</keyword>